<organism evidence="4 5">
    <name type="scientific">Kistimonas scapharcae</name>
    <dbReference type="NCBI Taxonomy" id="1036133"/>
    <lineage>
        <taxon>Bacteria</taxon>
        <taxon>Pseudomonadati</taxon>
        <taxon>Pseudomonadota</taxon>
        <taxon>Gammaproteobacteria</taxon>
        <taxon>Oceanospirillales</taxon>
        <taxon>Endozoicomonadaceae</taxon>
        <taxon>Kistimonas</taxon>
    </lineage>
</organism>
<reference evidence="5" key="1">
    <citation type="journal article" date="2019" name="Int. J. Syst. Evol. Microbiol.">
        <title>The Global Catalogue of Microorganisms (GCM) 10K type strain sequencing project: providing services to taxonomists for standard genome sequencing and annotation.</title>
        <authorList>
            <consortium name="The Broad Institute Genomics Platform"/>
            <consortium name="The Broad Institute Genome Sequencing Center for Infectious Disease"/>
            <person name="Wu L."/>
            <person name="Ma J."/>
        </authorList>
    </citation>
    <scope>NUCLEOTIDE SEQUENCE [LARGE SCALE GENOMIC DNA]</scope>
    <source>
        <strain evidence="5">JCM 17805</strain>
    </source>
</reference>
<evidence type="ECO:0000313" key="4">
    <source>
        <dbReference type="EMBL" id="GAA4652259.1"/>
    </source>
</evidence>
<name>A0ABP8VA13_9GAMM</name>
<dbReference type="PANTHER" id="PTHR43072:SF23">
    <property type="entry name" value="UPF0039 PROTEIN C11D3.02C"/>
    <property type="match status" value="1"/>
</dbReference>
<dbReference type="PROSITE" id="PS51186">
    <property type="entry name" value="GNAT"/>
    <property type="match status" value="1"/>
</dbReference>
<sequence length="164" mass="18648">MIRDCVPEDAARVCAIYNYYIEESTATFEEQVLTEAAMLDRIIAIQTQFPWLVIEEEGHVLGYAYASVWKDRSAYRYACEVSVYIAKEASGRGLGVQLYETLCERLSAMSMHTVIGIVSLPNEASVRLHERLGFVQVAHLREVGVKFGRRLDVGYWQRLLHAAE</sequence>
<comment type="caution">
    <text evidence="4">The sequence shown here is derived from an EMBL/GenBank/DDBJ whole genome shotgun (WGS) entry which is preliminary data.</text>
</comment>
<dbReference type="Proteomes" id="UP001500604">
    <property type="component" value="Unassembled WGS sequence"/>
</dbReference>
<evidence type="ECO:0000256" key="2">
    <source>
        <dbReference type="ARBA" id="ARBA00023315"/>
    </source>
</evidence>
<gene>
    <name evidence="4" type="ORF">GCM10023116_45430</name>
</gene>
<keyword evidence="1" id="KW-0808">Transferase</keyword>
<dbReference type="Gene3D" id="3.40.630.30">
    <property type="match status" value="1"/>
</dbReference>
<dbReference type="InterPro" id="IPR000182">
    <property type="entry name" value="GNAT_dom"/>
</dbReference>
<dbReference type="RefSeq" id="WP_345198779.1">
    <property type="nucleotide sequence ID" value="NZ_BAABFL010000472.1"/>
</dbReference>
<evidence type="ECO:0000256" key="1">
    <source>
        <dbReference type="ARBA" id="ARBA00022679"/>
    </source>
</evidence>
<dbReference type="Pfam" id="PF13420">
    <property type="entry name" value="Acetyltransf_4"/>
    <property type="match status" value="1"/>
</dbReference>
<proteinExistence type="predicted"/>
<dbReference type="PANTHER" id="PTHR43072">
    <property type="entry name" value="N-ACETYLTRANSFERASE"/>
    <property type="match status" value="1"/>
</dbReference>
<dbReference type="InterPro" id="IPR016181">
    <property type="entry name" value="Acyl_CoA_acyltransferase"/>
</dbReference>
<protein>
    <submittedName>
        <fullName evidence="4">GNAT family N-acetyltransferase</fullName>
    </submittedName>
</protein>
<accession>A0ABP8VA13</accession>
<feature type="domain" description="N-acetyltransferase" evidence="3">
    <location>
        <begin position="1"/>
        <end position="152"/>
    </location>
</feature>
<evidence type="ECO:0000313" key="5">
    <source>
        <dbReference type="Proteomes" id="UP001500604"/>
    </source>
</evidence>
<keyword evidence="5" id="KW-1185">Reference proteome</keyword>
<evidence type="ECO:0000259" key="3">
    <source>
        <dbReference type="PROSITE" id="PS51186"/>
    </source>
</evidence>
<keyword evidence="2" id="KW-0012">Acyltransferase</keyword>
<dbReference type="CDD" id="cd04301">
    <property type="entry name" value="NAT_SF"/>
    <property type="match status" value="1"/>
</dbReference>
<dbReference type="SUPFAM" id="SSF55729">
    <property type="entry name" value="Acyl-CoA N-acyltransferases (Nat)"/>
    <property type="match status" value="1"/>
</dbReference>
<dbReference type="EMBL" id="BAABFL010000472">
    <property type="protein sequence ID" value="GAA4652259.1"/>
    <property type="molecule type" value="Genomic_DNA"/>
</dbReference>